<name>A0A5B7DTB2_PORTR</name>
<keyword evidence="3" id="KW-1185">Reference proteome</keyword>
<evidence type="ECO:0000313" key="3">
    <source>
        <dbReference type="Proteomes" id="UP000324222"/>
    </source>
</evidence>
<sequence length="135" mass="15278">MASDVVESNEVSCVELVEDSQAPFVVVFGVVWLWSVQSVFGESESVREGGMGDQRVKKKKMIKKEKYLATLIPKQKDDQETPKGKVDLTSVSMLRSPKPDRDTQVNYYTPPIVLASRTHVFDSRPKPEIKRDVHL</sequence>
<dbReference type="AlphaFoldDB" id="A0A5B7DTB2"/>
<proteinExistence type="predicted"/>
<accession>A0A5B7DTB2</accession>
<reference evidence="2 3" key="1">
    <citation type="submission" date="2019-05" db="EMBL/GenBank/DDBJ databases">
        <title>Another draft genome of Portunus trituberculatus and its Hox gene families provides insights of decapod evolution.</title>
        <authorList>
            <person name="Jeong J.-H."/>
            <person name="Song I."/>
            <person name="Kim S."/>
            <person name="Choi T."/>
            <person name="Kim D."/>
            <person name="Ryu S."/>
            <person name="Kim W."/>
        </authorList>
    </citation>
    <scope>NUCLEOTIDE SEQUENCE [LARGE SCALE GENOMIC DNA]</scope>
    <source>
        <tissue evidence="2">Muscle</tissue>
    </source>
</reference>
<gene>
    <name evidence="2" type="ORF">E2C01_017273</name>
</gene>
<evidence type="ECO:0000256" key="1">
    <source>
        <dbReference type="SAM" id="MobiDB-lite"/>
    </source>
</evidence>
<protein>
    <submittedName>
        <fullName evidence="2">Uncharacterized protein</fullName>
    </submittedName>
</protein>
<dbReference type="Proteomes" id="UP000324222">
    <property type="component" value="Unassembled WGS sequence"/>
</dbReference>
<feature type="region of interest" description="Disordered" evidence="1">
    <location>
        <begin position="73"/>
        <end position="107"/>
    </location>
</feature>
<dbReference type="EMBL" id="VSRR010001300">
    <property type="protein sequence ID" value="MPC24196.1"/>
    <property type="molecule type" value="Genomic_DNA"/>
</dbReference>
<comment type="caution">
    <text evidence="2">The sequence shown here is derived from an EMBL/GenBank/DDBJ whole genome shotgun (WGS) entry which is preliminary data.</text>
</comment>
<feature type="compositionally biased region" description="Basic and acidic residues" evidence="1">
    <location>
        <begin position="74"/>
        <end position="86"/>
    </location>
</feature>
<organism evidence="2 3">
    <name type="scientific">Portunus trituberculatus</name>
    <name type="common">Swimming crab</name>
    <name type="synonym">Neptunus trituberculatus</name>
    <dbReference type="NCBI Taxonomy" id="210409"/>
    <lineage>
        <taxon>Eukaryota</taxon>
        <taxon>Metazoa</taxon>
        <taxon>Ecdysozoa</taxon>
        <taxon>Arthropoda</taxon>
        <taxon>Crustacea</taxon>
        <taxon>Multicrustacea</taxon>
        <taxon>Malacostraca</taxon>
        <taxon>Eumalacostraca</taxon>
        <taxon>Eucarida</taxon>
        <taxon>Decapoda</taxon>
        <taxon>Pleocyemata</taxon>
        <taxon>Brachyura</taxon>
        <taxon>Eubrachyura</taxon>
        <taxon>Portunoidea</taxon>
        <taxon>Portunidae</taxon>
        <taxon>Portuninae</taxon>
        <taxon>Portunus</taxon>
    </lineage>
</organism>
<evidence type="ECO:0000313" key="2">
    <source>
        <dbReference type="EMBL" id="MPC24196.1"/>
    </source>
</evidence>